<dbReference type="AlphaFoldDB" id="A0AAW9Y780"/>
<keyword evidence="4 6" id="KW-0408">Iron</keyword>
<dbReference type="Proteomes" id="UP000480681">
    <property type="component" value="Unassembled WGS sequence"/>
</dbReference>
<dbReference type="HAMAP" id="MF_01251">
    <property type="entry name" value="UPF0313"/>
    <property type="match status" value="1"/>
</dbReference>
<organism evidence="9 10">
    <name type="scientific">Aeromonas rivipollensis</name>
    <dbReference type="NCBI Taxonomy" id="948519"/>
    <lineage>
        <taxon>Bacteria</taxon>
        <taxon>Pseudomonadati</taxon>
        <taxon>Pseudomonadota</taxon>
        <taxon>Gammaproteobacteria</taxon>
        <taxon>Aeromonadales</taxon>
        <taxon>Aeromonadaceae</taxon>
        <taxon>Aeromonas</taxon>
    </lineage>
</organism>
<dbReference type="InterPro" id="IPR020612">
    <property type="entry name" value="Methylthiotransferase_CS"/>
</dbReference>
<evidence type="ECO:0000256" key="6">
    <source>
        <dbReference type="HAMAP-Rule" id="MF_01251"/>
    </source>
</evidence>
<evidence type="ECO:0000313" key="10">
    <source>
        <dbReference type="Proteomes" id="UP000480681"/>
    </source>
</evidence>
<dbReference type="Gene3D" id="3.80.30.20">
    <property type="entry name" value="tm_1862 like domain"/>
    <property type="match status" value="1"/>
</dbReference>
<reference evidence="9 10" key="1">
    <citation type="submission" date="2020-02" db="EMBL/GenBank/DDBJ databases">
        <title>Genome sequencing of Aeromonas rivipollensis.</title>
        <authorList>
            <person name="Fono-Tamo Ubani E.K."/>
            <person name="Lekota K.E."/>
        </authorList>
    </citation>
    <scope>NUCLEOTIDE SEQUENCE [LARGE SCALE GENOMIC DNA]</scope>
    <source>
        <strain evidence="9 10">G87</strain>
    </source>
</reference>
<feature type="binding site" evidence="6">
    <location>
        <position position="387"/>
    </location>
    <ligand>
        <name>[4Fe-4S] cluster</name>
        <dbReference type="ChEBI" id="CHEBI:49883"/>
        <note>4Fe-4S-S-AdoMet</note>
    </ligand>
</feature>
<evidence type="ECO:0000256" key="4">
    <source>
        <dbReference type="ARBA" id="ARBA00023004"/>
    </source>
</evidence>
<proteinExistence type="inferred from homology"/>
<dbReference type="InterPro" id="IPR006638">
    <property type="entry name" value="Elp3/MiaA/NifB-like_rSAM"/>
</dbReference>
<dbReference type="SUPFAM" id="SSF102114">
    <property type="entry name" value="Radical SAM enzymes"/>
    <property type="match status" value="1"/>
</dbReference>
<dbReference type="SFLD" id="SFLDG01069">
    <property type="entry name" value="UPF0313"/>
    <property type="match status" value="1"/>
</dbReference>
<dbReference type="NCBIfam" id="TIGR03904">
    <property type="entry name" value="SAM_YgiQ"/>
    <property type="match status" value="1"/>
</dbReference>
<dbReference type="SFLD" id="SFLDG01082">
    <property type="entry name" value="B12-binding_domain_containing"/>
    <property type="match status" value="1"/>
</dbReference>
<dbReference type="InterPro" id="IPR024560">
    <property type="entry name" value="UPF0313_C"/>
</dbReference>
<dbReference type="Pfam" id="PF04055">
    <property type="entry name" value="Radical_SAM"/>
    <property type="match status" value="1"/>
</dbReference>
<feature type="binding site" evidence="6">
    <location>
        <position position="384"/>
    </location>
    <ligand>
        <name>[4Fe-4S] cluster</name>
        <dbReference type="ChEBI" id="CHEBI:49883"/>
        <note>4Fe-4S-S-AdoMet</note>
    </ligand>
</feature>
<keyword evidence="3 6" id="KW-0479">Metal-binding</keyword>
<protein>
    <submittedName>
        <fullName evidence="9">YgiQ family radical SAM protein</fullName>
    </submittedName>
</protein>
<comment type="similarity">
    <text evidence="6">Belongs to the UPF0313 family.</text>
</comment>
<dbReference type="InterPro" id="IPR022946">
    <property type="entry name" value="UPF0313"/>
</dbReference>
<dbReference type="SFLD" id="SFLDS00029">
    <property type="entry name" value="Radical_SAM"/>
    <property type="match status" value="1"/>
</dbReference>
<evidence type="ECO:0000256" key="3">
    <source>
        <dbReference type="ARBA" id="ARBA00022723"/>
    </source>
</evidence>
<feature type="domain" description="Radical SAM core" evidence="8">
    <location>
        <begin position="366"/>
        <end position="635"/>
    </location>
</feature>
<keyword evidence="5 6" id="KW-0411">Iron-sulfur</keyword>
<dbReference type="InterPro" id="IPR023404">
    <property type="entry name" value="rSAM_horseshoe"/>
</dbReference>
<dbReference type="PROSITE" id="PS01278">
    <property type="entry name" value="MTTASE_RADICAL"/>
    <property type="match status" value="1"/>
</dbReference>
<dbReference type="EMBL" id="JAAIKZ010000010">
    <property type="protein sequence ID" value="NEX74191.1"/>
    <property type="molecule type" value="Genomic_DNA"/>
</dbReference>
<feature type="region of interest" description="Disordered" evidence="7">
    <location>
        <begin position="688"/>
        <end position="812"/>
    </location>
</feature>
<evidence type="ECO:0000256" key="1">
    <source>
        <dbReference type="ARBA" id="ARBA00022485"/>
    </source>
</evidence>
<dbReference type="GO" id="GO:0003824">
    <property type="term" value="F:catalytic activity"/>
    <property type="evidence" value="ECO:0007669"/>
    <property type="project" value="InterPro"/>
</dbReference>
<gene>
    <name evidence="9" type="ORF">G4911_05440</name>
</gene>
<keyword evidence="2 6" id="KW-0949">S-adenosyl-L-methionine</keyword>
<keyword evidence="1 6" id="KW-0004">4Fe-4S</keyword>
<evidence type="ECO:0000313" key="9">
    <source>
        <dbReference type="EMBL" id="NEX74191.1"/>
    </source>
</evidence>
<evidence type="ECO:0000256" key="7">
    <source>
        <dbReference type="SAM" id="MobiDB-lite"/>
    </source>
</evidence>
<accession>A0AAW9Y780</accession>
<dbReference type="PROSITE" id="PS51918">
    <property type="entry name" value="RADICAL_SAM"/>
    <property type="match status" value="1"/>
</dbReference>
<comment type="caution">
    <text evidence="9">The sequence shown here is derived from an EMBL/GenBank/DDBJ whole genome shotgun (WGS) entry which is preliminary data.</text>
</comment>
<feature type="binding site" evidence="6">
    <location>
        <position position="380"/>
    </location>
    <ligand>
        <name>[4Fe-4S] cluster</name>
        <dbReference type="ChEBI" id="CHEBI:49883"/>
        <note>4Fe-4S-S-AdoMet</note>
    </ligand>
</feature>
<dbReference type="PANTHER" id="PTHR32331:SF0">
    <property type="entry name" value="UPF0313 PROTEIN YGIQ"/>
    <property type="match status" value="1"/>
</dbReference>
<dbReference type="SMART" id="SM00729">
    <property type="entry name" value="Elp3"/>
    <property type="match status" value="1"/>
</dbReference>
<dbReference type="GO" id="GO:0051539">
    <property type="term" value="F:4 iron, 4 sulfur cluster binding"/>
    <property type="evidence" value="ECO:0007669"/>
    <property type="project" value="UniProtKB-KW"/>
</dbReference>
<evidence type="ECO:0000256" key="2">
    <source>
        <dbReference type="ARBA" id="ARBA00022691"/>
    </source>
</evidence>
<feature type="compositionally biased region" description="Gly residues" evidence="7">
    <location>
        <begin position="706"/>
        <end position="718"/>
    </location>
</feature>
<comment type="cofactor">
    <cofactor evidence="6">
        <name>[4Fe-4S] cluster</name>
        <dbReference type="ChEBI" id="CHEBI:49883"/>
    </cofactor>
    <text evidence="6">Binds 1 [4Fe-4S] cluster. The cluster is coordinated with 3 cysteines and an exchangeable S-adenosyl-L-methionine.</text>
</comment>
<dbReference type="PANTHER" id="PTHR32331">
    <property type="entry name" value="UPF0313 PROTEIN YGIQ"/>
    <property type="match status" value="1"/>
</dbReference>
<dbReference type="InterPro" id="IPR058240">
    <property type="entry name" value="rSAM_sf"/>
</dbReference>
<evidence type="ECO:0000259" key="8">
    <source>
        <dbReference type="PROSITE" id="PS51918"/>
    </source>
</evidence>
<dbReference type="RefSeq" id="WP_163147751.1">
    <property type="nucleotide sequence ID" value="NZ_JAAIKZ010000010.1"/>
</dbReference>
<dbReference type="InterPro" id="IPR007197">
    <property type="entry name" value="rSAM"/>
</dbReference>
<feature type="compositionally biased region" description="Low complexity" evidence="7">
    <location>
        <begin position="797"/>
        <end position="812"/>
    </location>
</feature>
<dbReference type="GO" id="GO:0005506">
    <property type="term" value="F:iron ion binding"/>
    <property type="evidence" value="ECO:0007669"/>
    <property type="project" value="UniProtKB-UniRule"/>
</dbReference>
<name>A0AAW9Y780_9GAMM</name>
<dbReference type="Pfam" id="PF11842">
    <property type="entry name" value="DUF3362"/>
    <property type="match status" value="1"/>
</dbReference>
<dbReference type="InterPro" id="IPR013704">
    <property type="entry name" value="UPF0313_N"/>
</dbReference>
<dbReference type="Pfam" id="PF08497">
    <property type="entry name" value="Radical_SAM_N"/>
    <property type="match status" value="1"/>
</dbReference>
<sequence>MQPVTHLFSYPRYWAECYGTAPFLPMSRAEMDKLGWDSCDIVLVTGDAYVDHPSFGMAVIGRMLESQGFRVGIIAQPDWSSKDDFMRLGKPNLFYGVTAGNMDSMINRYTSDKKLRHDDAYTPGDVGGKRPDRATLVYTQRCKEAFKEVPVVIGGIEASLRRIAHYDYWSETIRRSILLDAKADILIYGNAERPLIEVAHRIANGETIDTMQDIRGTAVIRKEPLPGWRGVDSSKLDQIGRIDPIMNPYMEGAPCSDDEGTAPVEQEAKPVLVQPPKQKPWEKTYVKLPAFERVKEDKVLYAHASRILHHETNPGCARALSQAHGDRIIWVNPPAFPLETDEMDGVFGLPYQRVPHPAYGKEKIPAYEMIKTSVNIMRGCFGGCSFCSITEHEGRIIQSRSEESIIKEIEEIRDKVPGFTGVISDLGGPTANMYRLRCKSPKAEQTCRRASCVWPTICPHMDTDHTPTIDLYRKARDVKGIKKILIASGVRYDIAVEDPRYIKELAKYHVGGYLKIAPEHTEEGPLSKMMKPGMGSYYSFKELFDKYSKEAGKQQYLIPYFISAHPGTTDEDMVNMALWVKTNSFKLDQVQNFYPSPLANATTMYYTEKNPLNKVSRQGGDVFVVKGERRRRLHKALLRYHDPAGWPMIREALLEMGKGHLIGNGPNCLVPPEGRGEAKAERSINKGLKPALTRHSAITHQRSNGAGKGASAGKGAGAQGAAAAQGKPRSDTPAASKGGKAGNGKPVGSQLSKGAGNGKPAVQGAAQGKPAGKPAHKGKAPTRAGSAKPGAKPATQGGKPAAKGNGAKRLAR</sequence>
<evidence type="ECO:0000256" key="5">
    <source>
        <dbReference type="ARBA" id="ARBA00023014"/>
    </source>
</evidence>
<feature type="compositionally biased region" description="Low complexity" evidence="7">
    <location>
        <begin position="760"/>
        <end position="773"/>
    </location>
</feature>